<dbReference type="Gene3D" id="2.60.120.10">
    <property type="entry name" value="Jelly Rolls"/>
    <property type="match status" value="1"/>
</dbReference>
<gene>
    <name evidence="1" type="ORF">FISHEDRAFT_68999</name>
</gene>
<dbReference type="EMBL" id="KN881618">
    <property type="protein sequence ID" value="KIY53394.1"/>
    <property type="molecule type" value="Genomic_DNA"/>
</dbReference>
<keyword evidence="2" id="KW-1185">Reference proteome</keyword>
<evidence type="ECO:0000313" key="2">
    <source>
        <dbReference type="Proteomes" id="UP000054144"/>
    </source>
</evidence>
<protein>
    <recommendedName>
        <fullName evidence="3">Cupin 2 conserved barrel domain-containing protein</fullName>
    </recommendedName>
</protein>
<dbReference type="Proteomes" id="UP000054144">
    <property type="component" value="Unassembled WGS sequence"/>
</dbReference>
<sequence>MSSKPYHLKDLRRVVTTHNKDGVSVVVRDTPLPASDMSEDSKDVTLWITTDGIPTADNNVDIDGAARLAELDPAMNLALVHPLGRSSVLRSTELCPLGVTSMHRTSSVDYNILIEGELILIMEDGTETHLVNPGDSVVQRGTLHAWRNPRPDRWTRWMSVVLAAHPAKNPRGDAYESQAFDLKTGEPIPIGKAKVAEVKPHL</sequence>
<proteinExistence type="predicted"/>
<dbReference type="PANTHER" id="PTHR36156">
    <property type="entry name" value="SLR2101 PROTEIN"/>
    <property type="match status" value="1"/>
</dbReference>
<name>A0A0D7ANR7_9AGAR</name>
<organism evidence="1 2">
    <name type="scientific">Fistulina hepatica ATCC 64428</name>
    <dbReference type="NCBI Taxonomy" id="1128425"/>
    <lineage>
        <taxon>Eukaryota</taxon>
        <taxon>Fungi</taxon>
        <taxon>Dikarya</taxon>
        <taxon>Basidiomycota</taxon>
        <taxon>Agaricomycotina</taxon>
        <taxon>Agaricomycetes</taxon>
        <taxon>Agaricomycetidae</taxon>
        <taxon>Agaricales</taxon>
        <taxon>Fistulinaceae</taxon>
        <taxon>Fistulina</taxon>
    </lineage>
</organism>
<accession>A0A0D7ANR7</accession>
<dbReference type="InterPro" id="IPR014710">
    <property type="entry name" value="RmlC-like_jellyroll"/>
</dbReference>
<dbReference type="CDD" id="cd02231">
    <property type="entry name" value="cupin_BLL6423-like"/>
    <property type="match status" value="1"/>
</dbReference>
<evidence type="ECO:0000313" key="1">
    <source>
        <dbReference type="EMBL" id="KIY53394.1"/>
    </source>
</evidence>
<dbReference type="OrthoDB" id="5840532at2759"/>
<evidence type="ECO:0008006" key="3">
    <source>
        <dbReference type="Google" id="ProtNLM"/>
    </source>
</evidence>
<dbReference type="InterPro" id="IPR047142">
    <property type="entry name" value="OryJ/VirC-like"/>
</dbReference>
<dbReference type="AlphaFoldDB" id="A0A0D7ANR7"/>
<reference evidence="1 2" key="1">
    <citation type="journal article" date="2015" name="Fungal Genet. Biol.">
        <title>Evolution of novel wood decay mechanisms in Agaricales revealed by the genome sequences of Fistulina hepatica and Cylindrobasidium torrendii.</title>
        <authorList>
            <person name="Floudas D."/>
            <person name="Held B.W."/>
            <person name="Riley R."/>
            <person name="Nagy L.G."/>
            <person name="Koehler G."/>
            <person name="Ransdell A.S."/>
            <person name="Younus H."/>
            <person name="Chow J."/>
            <person name="Chiniquy J."/>
            <person name="Lipzen A."/>
            <person name="Tritt A."/>
            <person name="Sun H."/>
            <person name="Haridas S."/>
            <person name="LaButti K."/>
            <person name="Ohm R.A."/>
            <person name="Kues U."/>
            <person name="Blanchette R.A."/>
            <person name="Grigoriev I.V."/>
            <person name="Minto R.E."/>
            <person name="Hibbett D.S."/>
        </authorList>
    </citation>
    <scope>NUCLEOTIDE SEQUENCE [LARGE SCALE GENOMIC DNA]</scope>
    <source>
        <strain evidence="1 2">ATCC 64428</strain>
    </source>
</reference>
<dbReference type="SUPFAM" id="SSF51182">
    <property type="entry name" value="RmlC-like cupins"/>
    <property type="match status" value="1"/>
</dbReference>
<dbReference type="PANTHER" id="PTHR36156:SF2">
    <property type="entry name" value="CUPIN TYPE-2 DOMAIN-CONTAINING PROTEIN"/>
    <property type="match status" value="1"/>
</dbReference>
<dbReference type="InterPro" id="IPR011051">
    <property type="entry name" value="RmlC_Cupin_sf"/>
</dbReference>